<evidence type="ECO:0000256" key="2">
    <source>
        <dbReference type="SAM" id="SignalP"/>
    </source>
</evidence>
<feature type="signal peptide" evidence="2">
    <location>
        <begin position="1"/>
        <end position="19"/>
    </location>
</feature>
<dbReference type="EMBL" id="JAACJL010000045">
    <property type="protein sequence ID" value="KAF4613511.1"/>
    <property type="molecule type" value="Genomic_DNA"/>
</dbReference>
<gene>
    <name evidence="3" type="ORF">D9613_008163</name>
</gene>
<reference evidence="3 4" key="1">
    <citation type="submission" date="2019-12" db="EMBL/GenBank/DDBJ databases">
        <authorList>
            <person name="Floudas D."/>
            <person name="Bentzer J."/>
            <person name="Ahren D."/>
            <person name="Johansson T."/>
            <person name="Persson P."/>
            <person name="Tunlid A."/>
        </authorList>
    </citation>
    <scope>NUCLEOTIDE SEQUENCE [LARGE SCALE GENOMIC DNA]</scope>
    <source>
        <strain evidence="3 4">CBS 102.39</strain>
    </source>
</reference>
<sequence>MKAFGIVFPLLLATLHVSAAPPIHFTDASVFNLLTGLLGGDSTDVDDALTTPKGCIWKGTAPFCNESIKCPSGYKEHIRDACGDGWCCILGIKKLCCKEEDDEGGAGLTTDDDDELVPISAFGDYTGENEEGVDEDFD</sequence>
<feature type="region of interest" description="Disordered" evidence="1">
    <location>
        <begin position="101"/>
        <end position="138"/>
    </location>
</feature>
<dbReference type="PANTHER" id="PTHR35180:SF4">
    <property type="entry name" value="PROTEIN CBG06219"/>
    <property type="match status" value="1"/>
</dbReference>
<proteinExistence type="predicted"/>
<feature type="compositionally biased region" description="Acidic residues" evidence="1">
    <location>
        <begin position="127"/>
        <end position="138"/>
    </location>
</feature>
<name>A0A8H4VJU0_9AGAR</name>
<keyword evidence="4" id="KW-1185">Reference proteome</keyword>
<protein>
    <submittedName>
        <fullName evidence="3">Uncharacterized protein</fullName>
    </submittedName>
</protein>
<dbReference type="AlphaFoldDB" id="A0A8H4VJU0"/>
<keyword evidence="2" id="KW-0732">Signal</keyword>
<accession>A0A8H4VJU0</accession>
<feature type="compositionally biased region" description="Acidic residues" evidence="1">
    <location>
        <begin position="101"/>
        <end position="116"/>
    </location>
</feature>
<evidence type="ECO:0000313" key="3">
    <source>
        <dbReference type="EMBL" id="KAF4613511.1"/>
    </source>
</evidence>
<evidence type="ECO:0000256" key="1">
    <source>
        <dbReference type="SAM" id="MobiDB-lite"/>
    </source>
</evidence>
<evidence type="ECO:0000313" key="4">
    <source>
        <dbReference type="Proteomes" id="UP000521872"/>
    </source>
</evidence>
<dbReference type="Proteomes" id="UP000521872">
    <property type="component" value="Unassembled WGS sequence"/>
</dbReference>
<organism evidence="3 4">
    <name type="scientific">Agrocybe pediades</name>
    <dbReference type="NCBI Taxonomy" id="84607"/>
    <lineage>
        <taxon>Eukaryota</taxon>
        <taxon>Fungi</taxon>
        <taxon>Dikarya</taxon>
        <taxon>Basidiomycota</taxon>
        <taxon>Agaricomycotina</taxon>
        <taxon>Agaricomycetes</taxon>
        <taxon>Agaricomycetidae</taxon>
        <taxon>Agaricales</taxon>
        <taxon>Agaricineae</taxon>
        <taxon>Strophariaceae</taxon>
        <taxon>Agrocybe</taxon>
    </lineage>
</organism>
<feature type="chain" id="PRO_5034500522" evidence="2">
    <location>
        <begin position="20"/>
        <end position="138"/>
    </location>
</feature>
<dbReference type="PANTHER" id="PTHR35180">
    <property type="entry name" value="PROTEIN CBG06219"/>
    <property type="match status" value="1"/>
</dbReference>
<comment type="caution">
    <text evidence="3">The sequence shown here is derived from an EMBL/GenBank/DDBJ whole genome shotgun (WGS) entry which is preliminary data.</text>
</comment>